<dbReference type="Proteomes" id="UP000077755">
    <property type="component" value="Chromosome 4"/>
</dbReference>
<accession>A0A165A591</accession>
<protein>
    <submittedName>
        <fullName evidence="2">Uncharacterized protein</fullName>
    </submittedName>
</protein>
<dbReference type="AlphaFoldDB" id="A0A165A591"/>
<dbReference type="PANTHER" id="PTHR34680:SF3">
    <property type="entry name" value="EXPRESSED PROTEIN"/>
    <property type="match status" value="1"/>
</dbReference>
<reference evidence="2" key="1">
    <citation type="journal article" date="2016" name="Nat. Genet.">
        <title>A high-quality carrot genome assembly provides new insights into carotenoid accumulation and asterid genome evolution.</title>
        <authorList>
            <person name="Iorizzo M."/>
            <person name="Ellison S."/>
            <person name="Senalik D."/>
            <person name="Zeng P."/>
            <person name="Satapoomin P."/>
            <person name="Huang J."/>
            <person name="Bowman M."/>
            <person name="Iovene M."/>
            <person name="Sanseverino W."/>
            <person name="Cavagnaro P."/>
            <person name="Yildiz M."/>
            <person name="Macko-Podgorni A."/>
            <person name="Moranska E."/>
            <person name="Grzebelus E."/>
            <person name="Grzebelus D."/>
            <person name="Ashrafi H."/>
            <person name="Zheng Z."/>
            <person name="Cheng S."/>
            <person name="Spooner D."/>
            <person name="Van Deynze A."/>
            <person name="Simon P."/>
        </authorList>
    </citation>
    <scope>NUCLEOTIDE SEQUENCE [LARGE SCALE GENOMIC DNA]</scope>
    <source>
        <tissue evidence="2">Leaf</tissue>
    </source>
</reference>
<feature type="region of interest" description="Disordered" evidence="1">
    <location>
        <begin position="124"/>
        <end position="158"/>
    </location>
</feature>
<evidence type="ECO:0000313" key="4">
    <source>
        <dbReference type="Proteomes" id="UP000077755"/>
    </source>
</evidence>
<proteinExistence type="predicted"/>
<evidence type="ECO:0000256" key="1">
    <source>
        <dbReference type="SAM" id="MobiDB-lite"/>
    </source>
</evidence>
<dbReference type="EMBL" id="CP093346">
    <property type="protein sequence ID" value="WOG95687.1"/>
    <property type="molecule type" value="Genomic_DNA"/>
</dbReference>
<dbReference type="Gramene" id="KZM96936">
    <property type="protein sequence ID" value="KZM96936"/>
    <property type="gene ID" value="DCAR_015702"/>
</dbReference>
<evidence type="ECO:0000313" key="2">
    <source>
        <dbReference type="EMBL" id="KZM96936.1"/>
    </source>
</evidence>
<gene>
    <name evidence="2" type="ORF">DCAR_015702</name>
    <name evidence="3" type="ORF">DCAR_0415014</name>
</gene>
<keyword evidence="4" id="KW-1185">Reference proteome</keyword>
<dbReference type="EMBL" id="LNRQ01000004">
    <property type="protein sequence ID" value="KZM96936.1"/>
    <property type="molecule type" value="Genomic_DNA"/>
</dbReference>
<organism evidence="2">
    <name type="scientific">Daucus carota subsp. sativus</name>
    <name type="common">Carrot</name>
    <dbReference type="NCBI Taxonomy" id="79200"/>
    <lineage>
        <taxon>Eukaryota</taxon>
        <taxon>Viridiplantae</taxon>
        <taxon>Streptophyta</taxon>
        <taxon>Embryophyta</taxon>
        <taxon>Tracheophyta</taxon>
        <taxon>Spermatophyta</taxon>
        <taxon>Magnoliopsida</taxon>
        <taxon>eudicotyledons</taxon>
        <taxon>Gunneridae</taxon>
        <taxon>Pentapetalae</taxon>
        <taxon>asterids</taxon>
        <taxon>campanulids</taxon>
        <taxon>Apiales</taxon>
        <taxon>Apiaceae</taxon>
        <taxon>Apioideae</taxon>
        <taxon>Scandiceae</taxon>
        <taxon>Daucinae</taxon>
        <taxon>Daucus</taxon>
        <taxon>Daucus sect. Daucus</taxon>
    </lineage>
</organism>
<name>A0A165A591_DAUCS</name>
<evidence type="ECO:0000313" key="3">
    <source>
        <dbReference type="EMBL" id="WOG95687.1"/>
    </source>
</evidence>
<sequence>MRIRANNLHLKPTGPAIICVLNQSPWDVMSSSQLSENLQIIETDDGYFRESAYQSFSGELNSPIKSALNHNESTAKVVQPQLRRRQRKEVKVDANCDDNEIYDYYSGFGPNWKKRRVMVQNNREAVSTSNPGREHGNDDDDNVKPLKERSLKSILEGV</sequence>
<dbReference type="PANTHER" id="PTHR34680">
    <property type="entry name" value="EXPRESSED PROTEIN"/>
    <property type="match status" value="1"/>
</dbReference>
<reference evidence="3" key="2">
    <citation type="submission" date="2022-03" db="EMBL/GenBank/DDBJ databases">
        <title>Draft title - Genomic analysis of global carrot germplasm unveils the trajectory of domestication and the origin of high carotenoid orange carrot.</title>
        <authorList>
            <person name="Iorizzo M."/>
            <person name="Ellison S."/>
            <person name="Senalik D."/>
            <person name="Macko-Podgorni A."/>
            <person name="Grzebelus D."/>
            <person name="Bostan H."/>
            <person name="Rolling W."/>
            <person name="Curaba J."/>
            <person name="Simon P."/>
        </authorList>
    </citation>
    <scope>NUCLEOTIDE SEQUENCE</scope>
    <source>
        <tissue evidence="3">Leaf</tissue>
    </source>
</reference>
<feature type="compositionally biased region" description="Basic and acidic residues" evidence="1">
    <location>
        <begin position="132"/>
        <end position="151"/>
    </location>
</feature>